<gene>
    <name evidence="1" type="ORF">H9747_11220</name>
</gene>
<dbReference type="AlphaFoldDB" id="A0A9D1PEB2"/>
<reference evidence="1" key="2">
    <citation type="submission" date="2021-04" db="EMBL/GenBank/DDBJ databases">
        <authorList>
            <person name="Gilroy R."/>
        </authorList>
    </citation>
    <scope>NUCLEOTIDE SEQUENCE</scope>
    <source>
        <strain evidence="1">CHK195-9823</strain>
    </source>
</reference>
<dbReference type="Pfam" id="PF14284">
    <property type="entry name" value="PcfJ"/>
    <property type="match status" value="1"/>
</dbReference>
<sequence>MISMTELERMLFRCPEVNISKYPQASYEEFLLMDHDFSGEYVCVYPFVKMDESGTPYVEIYVWDSMLYPDIYESFIICEGMRLTDVLEEKLLNYCREPLLRIGYQRMDSFNSALLECFPRWHCIEYSAENIGRCIEHIYYASHHSGPREILYKAGLGNIAYNIKQLPMVNLVGSTVSAIVGHNLPIKLLRILDKPELIDVLYEEDSTEHALGVYRAYSSHIGKAIPSANQWRYLDELYSNGGKFAGMVFNRSLYKRLSHTDNEYILERYKRYFELYEELKINRRIRIPKADELWEATERLEYLQEYSDEREAIDAQFRSRKHCGRPVYEYSDNSYLVILPESCADICREAISQENCLMDYICRHASGETTILFLRKKDKPDESFVTMEVKDWQIKQVYGCCNTIPGKDVFQFLVEKYSRKKALFMDLDSMVDNCLDQEYEPDDELMEYLSGLLRSNNANSMAACNQDENEYIQLTLADMFPDVFDG</sequence>
<dbReference type="Proteomes" id="UP000886814">
    <property type="component" value="Unassembled WGS sequence"/>
</dbReference>
<evidence type="ECO:0000313" key="2">
    <source>
        <dbReference type="Proteomes" id="UP000886814"/>
    </source>
</evidence>
<comment type="caution">
    <text evidence="1">The sequence shown here is derived from an EMBL/GenBank/DDBJ whole genome shotgun (WGS) entry which is preliminary data.</text>
</comment>
<organism evidence="1 2">
    <name type="scientific">Candidatus Blautia stercorigallinarum</name>
    <dbReference type="NCBI Taxonomy" id="2838501"/>
    <lineage>
        <taxon>Bacteria</taxon>
        <taxon>Bacillati</taxon>
        <taxon>Bacillota</taxon>
        <taxon>Clostridia</taxon>
        <taxon>Lachnospirales</taxon>
        <taxon>Lachnospiraceae</taxon>
        <taxon>Blautia</taxon>
    </lineage>
</organism>
<accession>A0A9D1PEB2</accession>
<reference evidence="1" key="1">
    <citation type="journal article" date="2021" name="PeerJ">
        <title>Extensive microbial diversity within the chicken gut microbiome revealed by metagenomics and culture.</title>
        <authorList>
            <person name="Gilroy R."/>
            <person name="Ravi A."/>
            <person name="Getino M."/>
            <person name="Pursley I."/>
            <person name="Horton D.L."/>
            <person name="Alikhan N.F."/>
            <person name="Baker D."/>
            <person name="Gharbi K."/>
            <person name="Hall N."/>
            <person name="Watson M."/>
            <person name="Adriaenssens E.M."/>
            <person name="Foster-Nyarko E."/>
            <person name="Jarju S."/>
            <person name="Secka A."/>
            <person name="Antonio M."/>
            <person name="Oren A."/>
            <person name="Chaudhuri R.R."/>
            <person name="La Ragione R."/>
            <person name="Hildebrand F."/>
            <person name="Pallen M.J."/>
        </authorList>
    </citation>
    <scope>NUCLEOTIDE SEQUENCE</scope>
    <source>
        <strain evidence="1">CHK195-9823</strain>
    </source>
</reference>
<protein>
    <submittedName>
        <fullName evidence="1">PcfJ domain-containing protein</fullName>
    </submittedName>
</protein>
<evidence type="ECO:0000313" key="1">
    <source>
        <dbReference type="EMBL" id="HIV39543.1"/>
    </source>
</evidence>
<proteinExistence type="predicted"/>
<name>A0A9D1PEB2_9FIRM</name>
<dbReference type="EMBL" id="DXIQ01000071">
    <property type="protein sequence ID" value="HIV39543.1"/>
    <property type="molecule type" value="Genomic_DNA"/>
</dbReference>
<dbReference type="InterPro" id="IPR025586">
    <property type="entry name" value="PcfJ"/>
</dbReference>